<dbReference type="PANTHER" id="PTHR37298">
    <property type="entry name" value="UPF0111 PROTEIN YKAA"/>
    <property type="match status" value="1"/>
</dbReference>
<protein>
    <submittedName>
        <fullName evidence="3">Phosphate transport regulator (Distant homolog of PhoU)</fullName>
    </submittedName>
</protein>
<organism evidence="3">
    <name type="scientific">uncultured Gemmatimonadaceae bacterium</name>
    <dbReference type="NCBI Taxonomy" id="246130"/>
    <lineage>
        <taxon>Bacteria</taxon>
        <taxon>Pseudomonadati</taxon>
        <taxon>Gemmatimonadota</taxon>
        <taxon>Gemmatimonadia</taxon>
        <taxon>Gemmatimonadales</taxon>
        <taxon>Gemmatimonadaceae</taxon>
        <taxon>environmental samples</taxon>
    </lineage>
</organism>
<evidence type="ECO:0000256" key="1">
    <source>
        <dbReference type="ARBA" id="ARBA00008591"/>
    </source>
</evidence>
<proteinExistence type="inferred from homology"/>
<dbReference type="InterPro" id="IPR018445">
    <property type="entry name" value="Put_Phosphate_transp_reg"/>
</dbReference>
<dbReference type="InterPro" id="IPR052912">
    <property type="entry name" value="UPF0111_domain"/>
</dbReference>
<keyword evidence="2" id="KW-0175">Coiled coil</keyword>
<evidence type="ECO:0000256" key="2">
    <source>
        <dbReference type="SAM" id="Coils"/>
    </source>
</evidence>
<sequence>MRLIPRDEGFYTLFSDLAKRLTSSAELLGQLFAEPARLEQLVAAIKTVEHEADNITHEVNLRIDRSFVTPLDREDIHLLASRLDNVVDLIDGTARRAQMFRVREMRPQARQLAAVVAKATACIAVAVDGMKQAKLVSQQARLIKQLEEEGDAIYHDAVGALFSGADGGVPDPLEVMKWKELFDKLEDTLDECEDVANVLESISIKNS</sequence>
<dbReference type="PANTHER" id="PTHR37298:SF1">
    <property type="entry name" value="UPF0111 PROTEIN YKAA"/>
    <property type="match status" value="1"/>
</dbReference>
<feature type="coiled-coil region" evidence="2">
    <location>
        <begin position="175"/>
        <end position="202"/>
    </location>
</feature>
<reference evidence="3" key="1">
    <citation type="submission" date="2020-02" db="EMBL/GenBank/DDBJ databases">
        <authorList>
            <person name="Meier V. D."/>
        </authorList>
    </citation>
    <scope>NUCLEOTIDE SEQUENCE</scope>
    <source>
        <strain evidence="3">AVDCRST_MAG11</strain>
    </source>
</reference>
<dbReference type="Pfam" id="PF01865">
    <property type="entry name" value="PhoU_div"/>
    <property type="match status" value="1"/>
</dbReference>
<dbReference type="InterPro" id="IPR038078">
    <property type="entry name" value="PhoU-like_sf"/>
</dbReference>
<dbReference type="Gene3D" id="1.20.58.220">
    <property type="entry name" value="Phosphate transport system protein phou homolog 2, domain 2"/>
    <property type="match status" value="1"/>
</dbReference>
<comment type="similarity">
    <text evidence="1">Belongs to the UPF0111 family.</text>
</comment>
<name>A0A6J4KH76_9BACT</name>
<evidence type="ECO:0000313" key="3">
    <source>
        <dbReference type="EMBL" id="CAA9304958.1"/>
    </source>
</evidence>
<dbReference type="AlphaFoldDB" id="A0A6J4KH76"/>
<accession>A0A6J4KH76</accession>
<dbReference type="EMBL" id="CADCTU010000248">
    <property type="protein sequence ID" value="CAA9304958.1"/>
    <property type="molecule type" value="Genomic_DNA"/>
</dbReference>
<gene>
    <name evidence="3" type="ORF">AVDCRST_MAG11-1093</name>
</gene>